<gene>
    <name evidence="1" type="ORF">HNQ57_003535</name>
</gene>
<proteinExistence type="predicted"/>
<dbReference type="AlphaFoldDB" id="A0A840RA57"/>
<evidence type="ECO:0000313" key="2">
    <source>
        <dbReference type="Proteomes" id="UP000536640"/>
    </source>
</evidence>
<dbReference type="Proteomes" id="UP000536640">
    <property type="component" value="Unassembled WGS sequence"/>
</dbReference>
<organism evidence="1 2">
    <name type="scientific">Zhongshania antarctica</name>
    <dbReference type="NCBI Taxonomy" id="641702"/>
    <lineage>
        <taxon>Bacteria</taxon>
        <taxon>Pseudomonadati</taxon>
        <taxon>Pseudomonadota</taxon>
        <taxon>Gammaproteobacteria</taxon>
        <taxon>Cellvibrionales</taxon>
        <taxon>Spongiibacteraceae</taxon>
        <taxon>Zhongshania</taxon>
    </lineage>
</organism>
<dbReference type="RefSeq" id="WP_184465148.1">
    <property type="nucleotide sequence ID" value="NZ_JACHHW010000017.1"/>
</dbReference>
<accession>A0A840RA57</accession>
<dbReference type="EMBL" id="JACHHW010000017">
    <property type="protein sequence ID" value="MBB5189232.1"/>
    <property type="molecule type" value="Genomic_DNA"/>
</dbReference>
<protein>
    <submittedName>
        <fullName evidence="1">Uncharacterized protein</fullName>
    </submittedName>
</protein>
<evidence type="ECO:0000313" key="1">
    <source>
        <dbReference type="EMBL" id="MBB5189232.1"/>
    </source>
</evidence>
<name>A0A840RA57_9GAMM</name>
<keyword evidence="2" id="KW-1185">Reference proteome</keyword>
<reference evidence="1 2" key="1">
    <citation type="submission" date="2020-08" db="EMBL/GenBank/DDBJ databases">
        <title>Genomic Encyclopedia of Type Strains, Phase IV (KMG-IV): sequencing the most valuable type-strain genomes for metagenomic binning, comparative biology and taxonomic classification.</title>
        <authorList>
            <person name="Goeker M."/>
        </authorList>
    </citation>
    <scope>NUCLEOTIDE SEQUENCE [LARGE SCALE GENOMIC DNA]</scope>
    <source>
        <strain evidence="1 2">DSM 25701</strain>
    </source>
</reference>
<sequence length="72" mass="8669">MALANILEDWADESLYFFEMTMRFTWTYDRARWVSEILKYYNAVMQRLARPLVPYLTRKQGLAKRSEADILT</sequence>
<comment type="caution">
    <text evidence="1">The sequence shown here is derived from an EMBL/GenBank/DDBJ whole genome shotgun (WGS) entry which is preliminary data.</text>
</comment>